<name>A0ABQ9QI85_9PEZI</name>
<dbReference type="EMBL" id="MLFU01000244">
    <property type="protein sequence ID" value="KAK1471149.1"/>
    <property type="molecule type" value="Genomic_DNA"/>
</dbReference>
<comment type="caution">
    <text evidence="2">The sequence shown here is derived from an EMBL/GenBank/DDBJ whole genome shotgun (WGS) entry which is preliminary data.</text>
</comment>
<accession>A0ABQ9QI85</accession>
<evidence type="ECO:0000256" key="1">
    <source>
        <dbReference type="SAM" id="MobiDB-lite"/>
    </source>
</evidence>
<sequence>MSNFDLLGFDMPEFGMPGFEVSEFNMSDFHISNFNCDMPADGIAPDAFKWLDENPGPDVVSAVALVPPVAESSPFQADLDMLDDATVPYERKKWILDVILNDIVPYRFHDHLRLFPTLEFYSTLLYNRLDSSAIWGLVARFHEWISSVAASSAEDADEAIEALKLRASFCGWPGELNDGFKGSSSTQLFNEGSASKQQQMATSSPFSPQTVHAVPDVGESQPSPMMQQKHPLLEAELVIAPVFQYRGIIRNIEHSKELDNAYERHVTRVAGEAPDNDASWPFSSEQQQAYVQRLFESITDLDDFFELRKARERLGRVANLQQDVPIAQALENPRKRRRGGDAQGGALDPASRPKGMSKTDWALLNDQGTPVDMLEAVIHHRISGVEVEMLCWRLLRCAMEQQQGFTMRPMWSGSRTVSTWEHFNTFSDRWQAICENLQDCKMIVHSLTRADWFCKYAGAPSKERGAKLSNDLLNGRRDIQNQVGRDIIREKTSTQDWTTSDDFEIRNKAGELVLKGGHLGDKKRRQLAVRNKE</sequence>
<evidence type="ECO:0000313" key="2">
    <source>
        <dbReference type="EMBL" id="KAK1471149.1"/>
    </source>
</evidence>
<protein>
    <submittedName>
        <fullName evidence="2">Uncharacterized protein</fullName>
    </submittedName>
</protein>
<evidence type="ECO:0000313" key="3">
    <source>
        <dbReference type="Proteomes" id="UP001227543"/>
    </source>
</evidence>
<feature type="compositionally biased region" description="Polar residues" evidence="1">
    <location>
        <begin position="187"/>
        <end position="210"/>
    </location>
</feature>
<keyword evidence="3" id="KW-1185">Reference proteome</keyword>
<organism evidence="2 3">
    <name type="scientific">Colletotrichum tamarilloi</name>
    <dbReference type="NCBI Taxonomy" id="1209934"/>
    <lineage>
        <taxon>Eukaryota</taxon>
        <taxon>Fungi</taxon>
        <taxon>Dikarya</taxon>
        <taxon>Ascomycota</taxon>
        <taxon>Pezizomycotina</taxon>
        <taxon>Sordariomycetes</taxon>
        <taxon>Hypocreomycetidae</taxon>
        <taxon>Glomerellales</taxon>
        <taxon>Glomerellaceae</taxon>
        <taxon>Colletotrichum</taxon>
        <taxon>Colletotrichum acutatum species complex</taxon>
    </lineage>
</organism>
<feature type="region of interest" description="Disordered" evidence="1">
    <location>
        <begin position="187"/>
        <end position="226"/>
    </location>
</feature>
<gene>
    <name evidence="2" type="ORF">CTAM01_16647</name>
</gene>
<feature type="region of interest" description="Disordered" evidence="1">
    <location>
        <begin position="327"/>
        <end position="360"/>
    </location>
</feature>
<dbReference type="Proteomes" id="UP001227543">
    <property type="component" value="Unassembled WGS sequence"/>
</dbReference>
<proteinExistence type="predicted"/>
<dbReference type="RefSeq" id="XP_060372772.1">
    <property type="nucleotide sequence ID" value="XM_060532639.1"/>
</dbReference>
<dbReference type="GeneID" id="85416877"/>
<reference evidence="2 3" key="1">
    <citation type="submission" date="2016-10" db="EMBL/GenBank/DDBJ databases">
        <title>The genome sequence of Colletotrichum fioriniae PJ7.</title>
        <authorList>
            <person name="Baroncelli R."/>
        </authorList>
    </citation>
    <scope>NUCLEOTIDE SEQUENCE [LARGE SCALE GENOMIC DNA]</scope>
    <source>
        <strain evidence="2 3">Tom-12</strain>
    </source>
</reference>